<evidence type="ECO:0000256" key="1">
    <source>
        <dbReference type="SAM" id="Phobius"/>
    </source>
</evidence>
<sequence>MNWTSVTFCIGPENERLRVTLCARRRHPYAMPTSGETCGWAITIEAALQRAADAQDRRNTGNNNVEPIMFKVPPYIRTLQPRAYNPRVLSFGLYNRDFQTMSRMDKVRLEVVSAFLELLKTIPVSGVDSWEALCTRVAGPLENAPALRELYDDGPEECLIDAAGVRAVLTLDAVYLTNVILSFQKSRPAIFKGIDDVFRQKVSSHNLSAVLSDIWLFENQLPLSLVRAVWNTVYGSYNSDEQFSFQLQLFTRMAMDMYLLPHAKIKFEDSRRHDISYSSCTHLLHCLYNRVCHLPPSSDSGRSTQLRSSITPASSPARALTIPGVFPGLHIVGTILSTSYLLMSRSLNRILELVGLSRPCPPEQASFEQPRVGSLLPVSELLKGGIVVSGRRTSVTDLQFVRSNFYKATLYLPQIDIDDNTEMILRSLVSYEMIHGEGEHKLISYLSIMDDLINTEEDVRLLRKGKTPVIAGVFLGEDKDIASLFNALGQNISFRKSKECQALINNVSNWCAQERRQKFIRFTDRFRDRPWIIVSLAAATVLLLMTAAQTTYAILSYHTQ</sequence>
<dbReference type="Proteomes" id="UP001633002">
    <property type="component" value="Unassembled WGS sequence"/>
</dbReference>
<evidence type="ECO:0000313" key="2">
    <source>
        <dbReference type="EMBL" id="KAL3686207.1"/>
    </source>
</evidence>
<comment type="caution">
    <text evidence="2">The sequence shown here is derived from an EMBL/GenBank/DDBJ whole genome shotgun (WGS) entry which is preliminary data.</text>
</comment>
<dbReference type="AlphaFoldDB" id="A0ABD3H3W9"/>
<gene>
    <name evidence="2" type="ORF">R1sor_004229</name>
</gene>
<keyword evidence="3" id="KW-1185">Reference proteome</keyword>
<dbReference type="PANTHER" id="PTHR31170">
    <property type="entry name" value="BNAC04G53230D PROTEIN"/>
    <property type="match status" value="1"/>
</dbReference>
<name>A0ABD3H3W9_9MARC</name>
<dbReference type="Pfam" id="PF03140">
    <property type="entry name" value="DUF247"/>
    <property type="match status" value="1"/>
</dbReference>
<evidence type="ECO:0000313" key="3">
    <source>
        <dbReference type="Proteomes" id="UP001633002"/>
    </source>
</evidence>
<keyword evidence="1" id="KW-0472">Membrane</keyword>
<dbReference type="InterPro" id="IPR004158">
    <property type="entry name" value="DUF247_pln"/>
</dbReference>
<feature type="transmembrane region" description="Helical" evidence="1">
    <location>
        <begin position="531"/>
        <end position="555"/>
    </location>
</feature>
<dbReference type="EMBL" id="JBJQOH010000006">
    <property type="protein sequence ID" value="KAL3686207.1"/>
    <property type="molecule type" value="Genomic_DNA"/>
</dbReference>
<protein>
    <submittedName>
        <fullName evidence="2">Uncharacterized protein</fullName>
    </submittedName>
</protein>
<dbReference type="PANTHER" id="PTHR31170:SF25">
    <property type="entry name" value="BNAA09G04570D PROTEIN"/>
    <property type="match status" value="1"/>
</dbReference>
<organism evidence="2 3">
    <name type="scientific">Riccia sorocarpa</name>
    <dbReference type="NCBI Taxonomy" id="122646"/>
    <lineage>
        <taxon>Eukaryota</taxon>
        <taxon>Viridiplantae</taxon>
        <taxon>Streptophyta</taxon>
        <taxon>Embryophyta</taxon>
        <taxon>Marchantiophyta</taxon>
        <taxon>Marchantiopsida</taxon>
        <taxon>Marchantiidae</taxon>
        <taxon>Marchantiales</taxon>
        <taxon>Ricciaceae</taxon>
        <taxon>Riccia</taxon>
    </lineage>
</organism>
<feature type="transmembrane region" description="Helical" evidence="1">
    <location>
        <begin position="324"/>
        <end position="343"/>
    </location>
</feature>
<accession>A0ABD3H3W9</accession>
<reference evidence="2 3" key="1">
    <citation type="submission" date="2024-09" db="EMBL/GenBank/DDBJ databases">
        <title>Chromosome-scale assembly of Riccia sorocarpa.</title>
        <authorList>
            <person name="Paukszto L."/>
        </authorList>
    </citation>
    <scope>NUCLEOTIDE SEQUENCE [LARGE SCALE GENOMIC DNA]</scope>
    <source>
        <strain evidence="2">LP-2024</strain>
        <tissue evidence="2">Aerial parts of the thallus</tissue>
    </source>
</reference>
<keyword evidence="1" id="KW-1133">Transmembrane helix</keyword>
<keyword evidence="1" id="KW-0812">Transmembrane</keyword>
<proteinExistence type="predicted"/>